<evidence type="ECO:0000256" key="8">
    <source>
        <dbReference type="SAM" id="Phobius"/>
    </source>
</evidence>
<accession>A0A1G1VR65</accession>
<dbReference type="PANTHER" id="PTHR21716:SF53">
    <property type="entry name" value="PERMEASE PERM-RELATED"/>
    <property type="match status" value="1"/>
</dbReference>
<dbReference type="EMBL" id="MHCH01000014">
    <property type="protein sequence ID" value="OGY17881.1"/>
    <property type="molecule type" value="Genomic_DNA"/>
</dbReference>
<evidence type="ECO:0000313" key="9">
    <source>
        <dbReference type="EMBL" id="OGY17881.1"/>
    </source>
</evidence>
<feature type="transmembrane region" description="Helical" evidence="8">
    <location>
        <begin position="189"/>
        <end position="221"/>
    </location>
</feature>
<evidence type="ECO:0000256" key="4">
    <source>
        <dbReference type="ARBA" id="ARBA00022475"/>
    </source>
</evidence>
<evidence type="ECO:0000256" key="3">
    <source>
        <dbReference type="ARBA" id="ARBA00022448"/>
    </source>
</evidence>
<feature type="transmembrane region" description="Helical" evidence="8">
    <location>
        <begin position="279"/>
        <end position="308"/>
    </location>
</feature>
<gene>
    <name evidence="9" type="ORF">A2784_01630</name>
</gene>
<sequence length="317" mass="34711">MQKIEISHRTIVFIIAFLALLWALYQIRGVILLAFIGVILMSALNPGVDWLERWRVPRVVTILLFYILIIAGVSGVVAILIPPLVEQTSKLIAVTPQLLSRWGWLRVDSTVLIQQLGSVPSNVLRLAVGAVNNVIVVFTLLVFTFYLMMERRNLKHHLRVAFGSDGEAKAEKFVDDIERELGRWIRGQLFNMTLVGILCYLGLRLLGVEFALPLAILAGLFEIIPNMGPIVSMIPAIILALATAPTLALGVAALYFAVQQLQAQIITPKVMQQAVGFNPLVTMLGLMGGFALGGLAGAILALPVILVAQVSVKTWYN</sequence>
<feature type="transmembrane region" description="Helical" evidence="8">
    <location>
        <begin position="31"/>
        <end position="48"/>
    </location>
</feature>
<comment type="subcellular location">
    <subcellularLocation>
        <location evidence="1">Cell membrane</location>
        <topology evidence="1">Multi-pass membrane protein</topology>
    </subcellularLocation>
</comment>
<evidence type="ECO:0000256" key="5">
    <source>
        <dbReference type="ARBA" id="ARBA00022692"/>
    </source>
</evidence>
<feature type="transmembrane region" description="Helical" evidence="8">
    <location>
        <begin position="233"/>
        <end position="258"/>
    </location>
</feature>
<evidence type="ECO:0000313" key="10">
    <source>
        <dbReference type="Proteomes" id="UP000177324"/>
    </source>
</evidence>
<comment type="similarity">
    <text evidence="2">Belongs to the autoinducer-2 exporter (AI-2E) (TC 2.A.86) family.</text>
</comment>
<dbReference type="STRING" id="1797589.A2784_01630"/>
<proteinExistence type="inferred from homology"/>
<keyword evidence="5 8" id="KW-0812">Transmembrane</keyword>
<organism evidence="9 10">
    <name type="scientific">Candidatus Chisholmbacteria bacterium RIFCSPHIGHO2_01_FULL_48_12</name>
    <dbReference type="NCBI Taxonomy" id="1797589"/>
    <lineage>
        <taxon>Bacteria</taxon>
        <taxon>Candidatus Chisholmiibacteriota</taxon>
    </lineage>
</organism>
<feature type="transmembrane region" description="Helical" evidence="8">
    <location>
        <begin position="126"/>
        <end position="149"/>
    </location>
</feature>
<name>A0A1G1VR65_9BACT</name>
<dbReference type="AlphaFoldDB" id="A0A1G1VR65"/>
<evidence type="ECO:0000256" key="6">
    <source>
        <dbReference type="ARBA" id="ARBA00022989"/>
    </source>
</evidence>
<dbReference type="Proteomes" id="UP000177324">
    <property type="component" value="Unassembled WGS sequence"/>
</dbReference>
<evidence type="ECO:0008006" key="11">
    <source>
        <dbReference type="Google" id="ProtNLM"/>
    </source>
</evidence>
<dbReference type="PANTHER" id="PTHR21716">
    <property type="entry name" value="TRANSMEMBRANE PROTEIN"/>
    <property type="match status" value="1"/>
</dbReference>
<keyword evidence="7 8" id="KW-0472">Membrane</keyword>
<comment type="caution">
    <text evidence="9">The sequence shown here is derived from an EMBL/GenBank/DDBJ whole genome shotgun (WGS) entry which is preliminary data.</text>
</comment>
<dbReference type="Pfam" id="PF01594">
    <property type="entry name" value="AI-2E_transport"/>
    <property type="match status" value="1"/>
</dbReference>
<feature type="transmembrane region" description="Helical" evidence="8">
    <location>
        <begin position="60"/>
        <end position="81"/>
    </location>
</feature>
<evidence type="ECO:0000256" key="1">
    <source>
        <dbReference type="ARBA" id="ARBA00004651"/>
    </source>
</evidence>
<keyword evidence="4" id="KW-1003">Cell membrane</keyword>
<reference evidence="9 10" key="1">
    <citation type="journal article" date="2016" name="Nat. Commun.">
        <title>Thousands of microbial genomes shed light on interconnected biogeochemical processes in an aquifer system.</title>
        <authorList>
            <person name="Anantharaman K."/>
            <person name="Brown C.T."/>
            <person name="Hug L.A."/>
            <person name="Sharon I."/>
            <person name="Castelle C.J."/>
            <person name="Probst A.J."/>
            <person name="Thomas B.C."/>
            <person name="Singh A."/>
            <person name="Wilkins M.J."/>
            <person name="Karaoz U."/>
            <person name="Brodie E.L."/>
            <person name="Williams K.H."/>
            <person name="Hubbard S.S."/>
            <person name="Banfield J.F."/>
        </authorList>
    </citation>
    <scope>NUCLEOTIDE SEQUENCE [LARGE SCALE GENOMIC DNA]</scope>
</reference>
<keyword evidence="6 8" id="KW-1133">Transmembrane helix</keyword>
<protein>
    <recommendedName>
        <fullName evidence="11">AI-2E family transporter</fullName>
    </recommendedName>
</protein>
<dbReference type="GO" id="GO:0016020">
    <property type="term" value="C:membrane"/>
    <property type="evidence" value="ECO:0007669"/>
    <property type="project" value="UniProtKB-SubCell"/>
</dbReference>
<evidence type="ECO:0000256" key="2">
    <source>
        <dbReference type="ARBA" id="ARBA00009773"/>
    </source>
</evidence>
<feature type="transmembrane region" description="Helical" evidence="8">
    <location>
        <begin position="7"/>
        <end position="25"/>
    </location>
</feature>
<keyword evidence="3" id="KW-0813">Transport</keyword>
<dbReference type="InterPro" id="IPR002549">
    <property type="entry name" value="AI-2E-like"/>
</dbReference>
<dbReference type="GO" id="GO:0055085">
    <property type="term" value="P:transmembrane transport"/>
    <property type="evidence" value="ECO:0007669"/>
    <property type="project" value="TreeGrafter"/>
</dbReference>
<evidence type="ECO:0000256" key="7">
    <source>
        <dbReference type="ARBA" id="ARBA00023136"/>
    </source>
</evidence>